<name>A0ABY1NK02_9BACT</name>
<dbReference type="EMBL" id="FXUA01000002">
    <property type="protein sequence ID" value="SMP11606.1"/>
    <property type="molecule type" value="Genomic_DNA"/>
</dbReference>
<sequence>MIYRILFLFFLSVIPLVTFAQERVVVTDPDIKFSYVLPKDWQVSDDGYDYKIIAKEIDNAILSITYLESAQGTENFESVGAKQSFNEDFLFEIQYILPEEFPNLKVEENGTTTIDETPAKWVKFSYGTNGDKTGVFYMYQKLNQTFKITATSTAEQFEKAKPFFTSVINSFKAEMR</sequence>
<gene>
    <name evidence="1" type="ORF">SAMN06265367_10232</name>
</gene>
<comment type="caution">
    <text evidence="1">The sequence shown here is derived from an EMBL/GenBank/DDBJ whole genome shotgun (WGS) entry which is preliminary data.</text>
</comment>
<evidence type="ECO:0000313" key="2">
    <source>
        <dbReference type="Proteomes" id="UP001157915"/>
    </source>
</evidence>
<keyword evidence="2" id="KW-1185">Reference proteome</keyword>
<accession>A0ABY1NK02</accession>
<proteinExistence type="predicted"/>
<evidence type="ECO:0008006" key="3">
    <source>
        <dbReference type="Google" id="ProtNLM"/>
    </source>
</evidence>
<reference evidence="1 2" key="1">
    <citation type="submission" date="2017-05" db="EMBL/GenBank/DDBJ databases">
        <authorList>
            <person name="Varghese N."/>
            <person name="Submissions S."/>
        </authorList>
    </citation>
    <scope>NUCLEOTIDE SEQUENCE [LARGE SCALE GENOMIC DNA]</scope>
    <source>
        <strain evidence="1 2">DSM 15360</strain>
    </source>
</reference>
<dbReference type="Proteomes" id="UP001157915">
    <property type="component" value="Unassembled WGS sequence"/>
</dbReference>
<dbReference type="RefSeq" id="WP_283411849.1">
    <property type="nucleotide sequence ID" value="NZ_FXUA01000002.1"/>
</dbReference>
<dbReference type="Gene3D" id="3.40.1000.10">
    <property type="entry name" value="Mog1/PsbP, alpha/beta/alpha sandwich"/>
    <property type="match status" value="1"/>
</dbReference>
<protein>
    <recommendedName>
        <fullName evidence="3">PsbP C-terminal domain-containing protein</fullName>
    </recommendedName>
</protein>
<organism evidence="1 2">
    <name type="scientific">Algoriphagus winogradskyi</name>
    <dbReference type="NCBI Taxonomy" id="237017"/>
    <lineage>
        <taxon>Bacteria</taxon>
        <taxon>Pseudomonadati</taxon>
        <taxon>Bacteroidota</taxon>
        <taxon>Cytophagia</taxon>
        <taxon>Cytophagales</taxon>
        <taxon>Cyclobacteriaceae</taxon>
        <taxon>Algoriphagus</taxon>
    </lineage>
</organism>
<evidence type="ECO:0000313" key="1">
    <source>
        <dbReference type="EMBL" id="SMP11606.1"/>
    </source>
</evidence>